<protein>
    <submittedName>
        <fullName evidence="1">Outer membrane beta-barrel protein</fullName>
    </submittedName>
</protein>
<evidence type="ECO:0000313" key="2">
    <source>
        <dbReference type="Proteomes" id="UP000256599"/>
    </source>
</evidence>
<gene>
    <name evidence="1" type="ORF">CQA63_08910</name>
</gene>
<dbReference type="AlphaFoldDB" id="A0A3D8I1M4"/>
<dbReference type="InterPro" id="IPR002718">
    <property type="entry name" value="OMP_Helicobacter"/>
</dbReference>
<dbReference type="Proteomes" id="UP000256599">
    <property type="component" value="Unassembled WGS sequence"/>
</dbReference>
<proteinExistence type="predicted"/>
<sequence>MNRLQFLYVLIFALAGVMHAEERNRGFFAGVQFGAGSITFDTSANIATSTSQTPSSNNYSDMSIGLVAGYKHTLKSNIALRYYGQLNYITGINNFDDFTDTNIGLNTDVIYRFTTLDVEELGAIEIGGFLGLGLESTNYKGTFPQNTQSGYKIDTTGFDVVVHLGAMGVVNKRHGFELFLRLPFVAHTLLNGNANDYVLMKAKEKYNFNFRYVFYF</sequence>
<comment type="caution">
    <text evidence="1">The sequence shown here is derived from an EMBL/GenBank/DDBJ whole genome shotgun (WGS) entry which is preliminary data.</text>
</comment>
<dbReference type="EMBL" id="NXLR01000028">
    <property type="protein sequence ID" value="RDU58886.1"/>
    <property type="molecule type" value="Genomic_DNA"/>
</dbReference>
<reference evidence="1 2" key="1">
    <citation type="submission" date="2018-04" db="EMBL/GenBank/DDBJ databases">
        <title>Novel Campyloabacter and Helicobacter Species and Strains.</title>
        <authorList>
            <person name="Mannion A.J."/>
            <person name="Shen Z."/>
            <person name="Fox J.G."/>
        </authorList>
    </citation>
    <scope>NUCLEOTIDE SEQUENCE [LARGE SCALE GENOMIC DNA]</scope>
    <source>
        <strain evidence="1 2">MIT 98-6070</strain>
    </source>
</reference>
<dbReference type="Pfam" id="PF01856">
    <property type="entry name" value="HP_OMP"/>
    <property type="match status" value="1"/>
</dbReference>
<accession>A0A3D8I1M4</accession>
<dbReference type="RefSeq" id="WP_104700764.1">
    <property type="nucleotide sequence ID" value="NZ_FZPP01000065.1"/>
</dbReference>
<name>A0A3D8I1M4_9HELI</name>
<keyword evidence="2" id="KW-1185">Reference proteome</keyword>
<evidence type="ECO:0000313" key="1">
    <source>
        <dbReference type="EMBL" id="RDU58886.1"/>
    </source>
</evidence>
<organism evidence="1 2">
    <name type="scientific">Helicobacter marmotae</name>
    <dbReference type="NCBI Taxonomy" id="152490"/>
    <lineage>
        <taxon>Bacteria</taxon>
        <taxon>Pseudomonadati</taxon>
        <taxon>Campylobacterota</taxon>
        <taxon>Epsilonproteobacteria</taxon>
        <taxon>Campylobacterales</taxon>
        <taxon>Helicobacteraceae</taxon>
        <taxon>Helicobacter</taxon>
    </lineage>
</organism>
<dbReference type="Gene3D" id="2.40.160.20">
    <property type="match status" value="1"/>
</dbReference>